<accession>A0ABU6W2V9</accession>
<dbReference type="EMBL" id="JASCZI010181260">
    <property type="protein sequence ID" value="MED6180217.1"/>
    <property type="molecule type" value="Genomic_DNA"/>
</dbReference>
<reference evidence="1 2" key="1">
    <citation type="journal article" date="2023" name="Plants (Basel)">
        <title>Bridging the Gap: Combining Genomics and Transcriptomics Approaches to Understand Stylosanthes scabra, an Orphan Legume from the Brazilian Caatinga.</title>
        <authorList>
            <person name="Ferreira-Neto J.R.C."/>
            <person name="da Silva M.D."/>
            <person name="Binneck E."/>
            <person name="de Melo N.F."/>
            <person name="da Silva R.H."/>
            <person name="de Melo A.L.T.M."/>
            <person name="Pandolfi V."/>
            <person name="Bustamante F.O."/>
            <person name="Brasileiro-Vidal A.C."/>
            <person name="Benko-Iseppon A.M."/>
        </authorList>
    </citation>
    <scope>NUCLEOTIDE SEQUENCE [LARGE SCALE GENOMIC DNA]</scope>
    <source>
        <tissue evidence="1">Leaves</tissue>
    </source>
</reference>
<organism evidence="1 2">
    <name type="scientific">Stylosanthes scabra</name>
    <dbReference type="NCBI Taxonomy" id="79078"/>
    <lineage>
        <taxon>Eukaryota</taxon>
        <taxon>Viridiplantae</taxon>
        <taxon>Streptophyta</taxon>
        <taxon>Embryophyta</taxon>
        <taxon>Tracheophyta</taxon>
        <taxon>Spermatophyta</taxon>
        <taxon>Magnoliopsida</taxon>
        <taxon>eudicotyledons</taxon>
        <taxon>Gunneridae</taxon>
        <taxon>Pentapetalae</taxon>
        <taxon>rosids</taxon>
        <taxon>fabids</taxon>
        <taxon>Fabales</taxon>
        <taxon>Fabaceae</taxon>
        <taxon>Papilionoideae</taxon>
        <taxon>50 kb inversion clade</taxon>
        <taxon>dalbergioids sensu lato</taxon>
        <taxon>Dalbergieae</taxon>
        <taxon>Pterocarpus clade</taxon>
        <taxon>Stylosanthes</taxon>
    </lineage>
</organism>
<comment type="caution">
    <text evidence="1">The sequence shown here is derived from an EMBL/GenBank/DDBJ whole genome shotgun (WGS) entry which is preliminary data.</text>
</comment>
<evidence type="ECO:0000313" key="2">
    <source>
        <dbReference type="Proteomes" id="UP001341840"/>
    </source>
</evidence>
<gene>
    <name evidence="1" type="ORF">PIB30_008073</name>
</gene>
<proteinExistence type="predicted"/>
<keyword evidence="2" id="KW-1185">Reference proteome</keyword>
<sequence>MPEGTRRPRWDWFQEMFGELPDENDRDPCTMTFSWLKSRFGDLPRDASDDLVLRHARKLELGLTFASSLSAVHQRARSIQLGVRSACLAVQEYVPSSQQECRPGSRATGFAAELDFLAGFWWYRYLPTSDEKKPRLKAHRRQLNLMPFSEFVYLPYRTLEVEAVLDRSILQEDHRALWTSIVPLIYFGTIEWHQDGRGSDRWFPQTYQRWHALWATSLIYGLWACKFDRLFDVAQSVDPDPLQTSFSGGSSPLTSTLSRRIISIVCQLTPN</sequence>
<dbReference type="Proteomes" id="UP001341840">
    <property type="component" value="Unassembled WGS sequence"/>
</dbReference>
<protein>
    <submittedName>
        <fullName evidence="1">Uncharacterized protein</fullName>
    </submittedName>
</protein>
<name>A0ABU6W2V9_9FABA</name>
<evidence type="ECO:0000313" key="1">
    <source>
        <dbReference type="EMBL" id="MED6180217.1"/>
    </source>
</evidence>